<keyword evidence="1" id="KW-0472">Membrane</keyword>
<protein>
    <submittedName>
        <fullName evidence="2">Uncharacterized protein</fullName>
    </submittedName>
</protein>
<dbReference type="AlphaFoldDB" id="A0AAV3KAH5"/>
<comment type="caution">
    <text evidence="2">The sequence shown here is derived from an EMBL/GenBank/DDBJ whole genome shotgun (WGS) entry which is preliminary data.</text>
</comment>
<feature type="transmembrane region" description="Helical" evidence="1">
    <location>
        <begin position="39"/>
        <end position="60"/>
    </location>
</feature>
<dbReference type="EMBL" id="AMWE01000004">
    <property type="protein sequence ID" value="ERO57493.1"/>
    <property type="molecule type" value="Genomic_DNA"/>
</dbReference>
<evidence type="ECO:0000313" key="3">
    <source>
        <dbReference type="Proteomes" id="UP000017142"/>
    </source>
</evidence>
<sequence>MNSIVDVVCQSDLLLSSQLLSSQFFHRDCCYHDCCHCNVAIAIGIIATIFIAVVCTFLCFSPRNASGD</sequence>
<name>A0AAV3KAH5_9GAMM</name>
<keyword evidence="1" id="KW-0812">Transmembrane</keyword>
<keyword evidence="1" id="KW-1133">Transmembrane helix</keyword>
<evidence type="ECO:0000256" key="1">
    <source>
        <dbReference type="SAM" id="Phobius"/>
    </source>
</evidence>
<organism evidence="2 3">
    <name type="scientific">Dickeya solani D s0432-1</name>
    <dbReference type="NCBI Taxonomy" id="1231725"/>
    <lineage>
        <taxon>Bacteria</taxon>
        <taxon>Pseudomonadati</taxon>
        <taxon>Pseudomonadota</taxon>
        <taxon>Gammaproteobacteria</taxon>
        <taxon>Enterobacterales</taxon>
        <taxon>Pectobacteriaceae</taxon>
        <taxon>Dickeya</taxon>
    </lineage>
</organism>
<dbReference type="Proteomes" id="UP000017142">
    <property type="component" value="Unassembled WGS sequence"/>
</dbReference>
<accession>A0AAV3KAH5</accession>
<evidence type="ECO:0000313" key="2">
    <source>
        <dbReference type="EMBL" id="ERO57493.1"/>
    </source>
</evidence>
<gene>
    <name evidence="2" type="ORF">A544_4084</name>
</gene>
<proteinExistence type="predicted"/>
<reference evidence="3" key="1">
    <citation type="journal article" date="2013" name="Diversity">
        <title>Genome Sequence of Dickeya solani, a New soft Rot Pathogen of Potato, Suggests its Emergence May Be Related to a Novel Combination of Non-Ribosomal Peptide/Polyketide Synthetase Clusters.</title>
        <authorList>
            <person name="Garlant L."/>
            <person name="Koskinen P."/>
            <person name="Rouhiainen L."/>
            <person name="Laine P."/>
            <person name="Paulin L."/>
            <person name="Auvinen P."/>
            <person name="Holm L."/>
            <person name="Pirhonen M."/>
        </authorList>
    </citation>
    <scope>NUCLEOTIDE SEQUENCE [LARGE SCALE GENOMIC DNA]</scope>
    <source>
        <strain evidence="3">D s0432-1</strain>
    </source>
</reference>